<dbReference type="Proteomes" id="UP000543804">
    <property type="component" value="Unassembled WGS sequence"/>
</dbReference>
<dbReference type="EMBL" id="JABAFA010000021">
    <property type="protein sequence ID" value="NMD99175.1"/>
    <property type="molecule type" value="Genomic_DNA"/>
</dbReference>
<organism evidence="2 3">
    <name type="scientific">Selenomonas bovis</name>
    <dbReference type="NCBI Taxonomy" id="416586"/>
    <lineage>
        <taxon>Bacteria</taxon>
        <taxon>Bacillati</taxon>
        <taxon>Bacillota</taxon>
        <taxon>Negativicutes</taxon>
        <taxon>Selenomonadales</taxon>
        <taxon>Selenomonadaceae</taxon>
        <taxon>Selenomonas</taxon>
    </lineage>
</organism>
<comment type="caution">
    <text evidence="2">The sequence shown here is derived from an EMBL/GenBank/DDBJ whole genome shotgun (WGS) entry which is preliminary data.</text>
</comment>
<evidence type="ECO:0008006" key="4">
    <source>
        <dbReference type="Google" id="ProtNLM"/>
    </source>
</evidence>
<accession>A0A848BB91</accession>
<evidence type="ECO:0000313" key="2">
    <source>
        <dbReference type="EMBL" id="NMD99175.1"/>
    </source>
</evidence>
<reference evidence="2 3" key="1">
    <citation type="submission" date="2020-04" db="EMBL/GenBank/DDBJ databases">
        <authorList>
            <person name="Hitch T.C.A."/>
            <person name="Wylensek D."/>
            <person name="Clavel T."/>
        </authorList>
    </citation>
    <scope>NUCLEOTIDE SEQUENCE [LARGE SCALE GENOMIC DNA]</scope>
    <source>
        <strain evidence="2 3">PG-130-P53-12</strain>
    </source>
</reference>
<name>A0A848BB91_9FIRM</name>
<feature type="signal peptide" evidence="1">
    <location>
        <begin position="1"/>
        <end position="29"/>
    </location>
</feature>
<dbReference type="Gene3D" id="3.40.50.10610">
    <property type="entry name" value="ABC-type transport auxiliary lipoprotein component"/>
    <property type="match status" value="1"/>
</dbReference>
<evidence type="ECO:0000313" key="3">
    <source>
        <dbReference type="Proteomes" id="UP000543804"/>
    </source>
</evidence>
<dbReference type="RefSeq" id="WP_170077573.1">
    <property type="nucleotide sequence ID" value="NZ_JABAFA010000021.1"/>
</dbReference>
<keyword evidence="3" id="KW-1185">Reference proteome</keyword>
<keyword evidence="1" id="KW-0732">Signal</keyword>
<protein>
    <recommendedName>
        <fullName evidence="4">Curli production assembly/transport component CsgG</fullName>
    </recommendedName>
</protein>
<gene>
    <name evidence="2" type="ORF">HF878_06770</name>
</gene>
<sequence>MKSRRWMMRGMAACLMGCCAICLPLAAQAAPQKTATAKAQAKPTPKCVVMQFTDDTRFKKMGSDQRITEYLMNDILASGKFQLKVETPITKDMEAMLYDDKRAEVQAAKDAIESGDLSAVFEGPAFADESAQTLAIASKGQSVAPAVTASIGKESGADYLIQGTVVQLGQGSWEDEDFNTVKTVVGVGLSFLPGGSLLTNLMDHMNRQTAGFSVLADLRVIQASTGTVIWTDRVEKRAGKSETNFLVGRSGSMDLSETDYVHALKNAAQALVDDLVKAVDDKTLVLD</sequence>
<dbReference type="AlphaFoldDB" id="A0A848BB91"/>
<feature type="chain" id="PRO_5032909805" description="Curli production assembly/transport component CsgG" evidence="1">
    <location>
        <begin position="30"/>
        <end position="287"/>
    </location>
</feature>
<proteinExistence type="predicted"/>
<evidence type="ECO:0000256" key="1">
    <source>
        <dbReference type="SAM" id="SignalP"/>
    </source>
</evidence>